<proteinExistence type="predicted"/>
<evidence type="ECO:0000313" key="2">
    <source>
        <dbReference type="Proteomes" id="UP000182725"/>
    </source>
</evidence>
<dbReference type="EMBL" id="FNTV01000002">
    <property type="protein sequence ID" value="SEF12684.1"/>
    <property type="molecule type" value="Genomic_DNA"/>
</dbReference>
<evidence type="ECO:0000313" key="1">
    <source>
        <dbReference type="EMBL" id="SEF12684.1"/>
    </source>
</evidence>
<dbReference type="RefSeq" id="WP_074713740.1">
    <property type="nucleotide sequence ID" value="NZ_FNTV01000002.1"/>
</dbReference>
<dbReference type="Proteomes" id="UP000182725">
    <property type="component" value="Unassembled WGS sequence"/>
</dbReference>
<gene>
    <name evidence="1" type="ORF">SAMN04489740_4274</name>
</gene>
<organism evidence="1 2">
    <name type="scientific">Arthrobacter alpinus</name>
    <dbReference type="NCBI Taxonomy" id="656366"/>
    <lineage>
        <taxon>Bacteria</taxon>
        <taxon>Bacillati</taxon>
        <taxon>Actinomycetota</taxon>
        <taxon>Actinomycetes</taxon>
        <taxon>Micrococcales</taxon>
        <taxon>Micrococcaceae</taxon>
        <taxon>Arthrobacter</taxon>
    </lineage>
</organism>
<reference evidence="1 2" key="1">
    <citation type="submission" date="2016-10" db="EMBL/GenBank/DDBJ databases">
        <authorList>
            <person name="de Groot N.N."/>
        </authorList>
    </citation>
    <scope>NUCLEOTIDE SEQUENCE [LARGE SCALE GENOMIC DNA]</scope>
    <source>
        <strain evidence="1 2">DSM 22274</strain>
    </source>
</reference>
<dbReference type="AlphaFoldDB" id="A0A1H5PG91"/>
<accession>A0A1H5PG91</accession>
<name>A0A1H5PG91_9MICC</name>
<sequence>MTRYTVTAERIDTWWSLQCVEVPGAISQVKNLADSAIISEAIAYVADVNESNATLTVQPVLPFSIR</sequence>
<protein>
    <submittedName>
        <fullName evidence="1">Uncharacterized protein</fullName>
    </submittedName>
</protein>